<feature type="region of interest" description="Disordered" evidence="1">
    <location>
        <begin position="1"/>
        <end position="21"/>
    </location>
</feature>
<evidence type="ECO:0008006" key="4">
    <source>
        <dbReference type="Google" id="ProtNLM"/>
    </source>
</evidence>
<dbReference type="PATRIC" id="fig|1230460.4.peg.198"/>
<dbReference type="AlphaFoldDB" id="L9WMB9"/>
<dbReference type="Proteomes" id="UP000011661">
    <property type="component" value="Unassembled WGS sequence"/>
</dbReference>
<dbReference type="EMBL" id="AOHX01000002">
    <property type="protein sequence ID" value="ELY49483.1"/>
    <property type="molecule type" value="Genomic_DNA"/>
</dbReference>
<accession>L9WMB9</accession>
<dbReference type="eggNOG" id="arCOG08021">
    <property type="taxonomic scope" value="Archaea"/>
</dbReference>
<proteinExistence type="predicted"/>
<evidence type="ECO:0000256" key="1">
    <source>
        <dbReference type="SAM" id="MobiDB-lite"/>
    </source>
</evidence>
<keyword evidence="3" id="KW-1185">Reference proteome</keyword>
<name>L9WMB9_9EURY</name>
<protein>
    <recommendedName>
        <fullName evidence="4">MarR family transcriptional regulator</fullName>
    </recommendedName>
</protein>
<feature type="compositionally biased region" description="Polar residues" evidence="1">
    <location>
        <begin position="1"/>
        <end position="14"/>
    </location>
</feature>
<gene>
    <name evidence="2" type="ORF">C495_00920</name>
</gene>
<organism evidence="2 3">
    <name type="scientific">Natronorubrum sulfidifaciens JCM 14089</name>
    <dbReference type="NCBI Taxonomy" id="1230460"/>
    <lineage>
        <taxon>Archaea</taxon>
        <taxon>Methanobacteriati</taxon>
        <taxon>Methanobacteriota</taxon>
        <taxon>Stenosarchaea group</taxon>
        <taxon>Halobacteria</taxon>
        <taxon>Halobacteriales</taxon>
        <taxon>Natrialbaceae</taxon>
        <taxon>Natronorubrum</taxon>
    </lineage>
</organism>
<sequence>MLMMTLKTQKQRPASQLDPVPDTLDSAHAKLVYIYLEATDGATVEELGATLTMQKLSILSVLNTLSSAGIVEQDGDEYVVSN</sequence>
<evidence type="ECO:0000313" key="2">
    <source>
        <dbReference type="EMBL" id="ELY49483.1"/>
    </source>
</evidence>
<evidence type="ECO:0000313" key="3">
    <source>
        <dbReference type="Proteomes" id="UP000011661"/>
    </source>
</evidence>
<reference evidence="2 3" key="1">
    <citation type="journal article" date="2014" name="PLoS Genet.">
        <title>Phylogenetically driven sequencing of extremely halophilic archaea reveals strategies for static and dynamic osmo-response.</title>
        <authorList>
            <person name="Becker E.A."/>
            <person name="Seitzer P.M."/>
            <person name="Tritt A."/>
            <person name="Larsen D."/>
            <person name="Krusor M."/>
            <person name="Yao A.I."/>
            <person name="Wu D."/>
            <person name="Madern D."/>
            <person name="Eisen J.A."/>
            <person name="Darling A.E."/>
            <person name="Facciotti M.T."/>
        </authorList>
    </citation>
    <scope>NUCLEOTIDE SEQUENCE [LARGE SCALE GENOMIC DNA]</scope>
    <source>
        <strain evidence="2 3">JCM 14089</strain>
    </source>
</reference>
<comment type="caution">
    <text evidence="2">The sequence shown here is derived from an EMBL/GenBank/DDBJ whole genome shotgun (WGS) entry which is preliminary data.</text>
</comment>